<dbReference type="InterPro" id="IPR007248">
    <property type="entry name" value="Mpv17_PMP22"/>
</dbReference>
<sequence>MTDIVTVAWKKYLYSLHYKPLQTKALTAGTLSALADLVSQKLGGASPIKWRRTILLFLYGCVYSGPCAHYWQIALEKLFPNKDDPLRVLKKVVVDQLVYSPFQNMVVLTYLAKVVEGLSLDTALTKVSLQFPVVQAMGWRFWPLASYINQKYLPIQLRVLWMNAIAFMWGIFIMIKSRAAPAVAVVKRV</sequence>
<dbReference type="GO" id="GO:0016020">
    <property type="term" value="C:membrane"/>
    <property type="evidence" value="ECO:0007669"/>
    <property type="project" value="UniProtKB-SubCell"/>
</dbReference>
<dbReference type="PANTHER" id="PTHR11266:SF46">
    <property type="entry name" value="OS08G0566900 PROTEIN"/>
    <property type="match status" value="1"/>
</dbReference>
<evidence type="ECO:0000256" key="4">
    <source>
        <dbReference type="ARBA" id="ARBA00022989"/>
    </source>
</evidence>
<gene>
    <name evidence="7" type="ORF">QBZ16_005507</name>
</gene>
<evidence type="ECO:0000256" key="5">
    <source>
        <dbReference type="ARBA" id="ARBA00023136"/>
    </source>
</evidence>
<evidence type="ECO:0000256" key="3">
    <source>
        <dbReference type="ARBA" id="ARBA00022692"/>
    </source>
</evidence>
<evidence type="ECO:0000256" key="1">
    <source>
        <dbReference type="ARBA" id="ARBA00004141"/>
    </source>
</evidence>
<keyword evidence="3 6" id="KW-0812">Transmembrane</keyword>
<evidence type="ECO:0008006" key="9">
    <source>
        <dbReference type="Google" id="ProtNLM"/>
    </source>
</evidence>
<evidence type="ECO:0000313" key="8">
    <source>
        <dbReference type="Proteomes" id="UP001255856"/>
    </source>
</evidence>
<protein>
    <recommendedName>
        <fullName evidence="9">Peroxisomal membrane protein PMP22</fullName>
    </recommendedName>
</protein>
<name>A0AAD9IIA6_PROWI</name>
<organism evidence="7 8">
    <name type="scientific">Prototheca wickerhamii</name>
    <dbReference type="NCBI Taxonomy" id="3111"/>
    <lineage>
        <taxon>Eukaryota</taxon>
        <taxon>Viridiplantae</taxon>
        <taxon>Chlorophyta</taxon>
        <taxon>core chlorophytes</taxon>
        <taxon>Trebouxiophyceae</taxon>
        <taxon>Chlorellales</taxon>
        <taxon>Chlorellaceae</taxon>
        <taxon>Prototheca</taxon>
    </lineage>
</organism>
<proteinExistence type="inferred from homology"/>
<evidence type="ECO:0000256" key="6">
    <source>
        <dbReference type="RuleBase" id="RU363053"/>
    </source>
</evidence>
<comment type="similarity">
    <text evidence="2 6">Belongs to the peroxisomal membrane protein PXMP2/4 family.</text>
</comment>
<dbReference type="Pfam" id="PF04117">
    <property type="entry name" value="Mpv17_PMP22"/>
    <property type="match status" value="1"/>
</dbReference>
<comment type="caution">
    <text evidence="7">The sequence shown here is derived from an EMBL/GenBank/DDBJ whole genome shotgun (WGS) entry which is preliminary data.</text>
</comment>
<feature type="transmembrane region" description="Helical" evidence="6">
    <location>
        <begin position="54"/>
        <end position="73"/>
    </location>
</feature>
<keyword evidence="8" id="KW-1185">Reference proteome</keyword>
<evidence type="ECO:0000256" key="2">
    <source>
        <dbReference type="ARBA" id="ARBA00006824"/>
    </source>
</evidence>
<feature type="transmembrane region" description="Helical" evidence="6">
    <location>
        <begin position="155"/>
        <end position="175"/>
    </location>
</feature>
<dbReference type="AlphaFoldDB" id="A0AAD9IIA6"/>
<keyword evidence="5 6" id="KW-0472">Membrane</keyword>
<dbReference type="EMBL" id="JASFZW010000009">
    <property type="protein sequence ID" value="KAK2076747.1"/>
    <property type="molecule type" value="Genomic_DNA"/>
</dbReference>
<evidence type="ECO:0000313" key="7">
    <source>
        <dbReference type="EMBL" id="KAK2076747.1"/>
    </source>
</evidence>
<dbReference type="Proteomes" id="UP001255856">
    <property type="component" value="Unassembled WGS sequence"/>
</dbReference>
<accession>A0AAD9IIA6</accession>
<dbReference type="PANTHER" id="PTHR11266">
    <property type="entry name" value="PEROXISOMAL MEMBRANE PROTEIN 2, PXMP2 MPV17"/>
    <property type="match status" value="1"/>
</dbReference>
<reference evidence="7" key="1">
    <citation type="submission" date="2021-01" db="EMBL/GenBank/DDBJ databases">
        <authorList>
            <person name="Eckstrom K.M.E."/>
        </authorList>
    </citation>
    <scope>NUCLEOTIDE SEQUENCE</scope>
    <source>
        <strain evidence="7">UVCC 0001</strain>
    </source>
</reference>
<keyword evidence="4 6" id="KW-1133">Transmembrane helix</keyword>
<dbReference type="GO" id="GO:0005737">
    <property type="term" value="C:cytoplasm"/>
    <property type="evidence" value="ECO:0007669"/>
    <property type="project" value="TreeGrafter"/>
</dbReference>
<comment type="subcellular location">
    <subcellularLocation>
        <location evidence="1">Membrane</location>
        <topology evidence="1">Multi-pass membrane protein</topology>
    </subcellularLocation>
</comment>